<dbReference type="InterPro" id="IPR050272">
    <property type="entry name" value="Isochorismatase-like_hydrls"/>
</dbReference>
<protein>
    <submittedName>
        <fullName evidence="3">Unannotated protein</fullName>
    </submittedName>
</protein>
<dbReference type="InterPro" id="IPR000868">
    <property type="entry name" value="Isochorismatase-like_dom"/>
</dbReference>
<name>A0A6J6WJ61_9ZZZZ</name>
<dbReference type="Gene3D" id="3.40.50.850">
    <property type="entry name" value="Isochorismatase-like"/>
    <property type="match status" value="1"/>
</dbReference>
<evidence type="ECO:0000259" key="2">
    <source>
        <dbReference type="Pfam" id="PF00857"/>
    </source>
</evidence>
<dbReference type="Pfam" id="PF00857">
    <property type="entry name" value="Isochorismatase"/>
    <property type="match status" value="1"/>
</dbReference>
<keyword evidence="1" id="KW-0378">Hydrolase</keyword>
<dbReference type="AlphaFoldDB" id="A0A6J6WJ61"/>
<evidence type="ECO:0000256" key="1">
    <source>
        <dbReference type="ARBA" id="ARBA00022801"/>
    </source>
</evidence>
<dbReference type="GO" id="GO:0016787">
    <property type="term" value="F:hydrolase activity"/>
    <property type="evidence" value="ECO:0007669"/>
    <property type="project" value="UniProtKB-KW"/>
</dbReference>
<dbReference type="EMBL" id="CAEZZY010000093">
    <property type="protein sequence ID" value="CAB4782257.1"/>
    <property type="molecule type" value="Genomic_DNA"/>
</dbReference>
<gene>
    <name evidence="3" type="ORF">UFOPK2928_00869</name>
</gene>
<proteinExistence type="predicted"/>
<accession>A0A6J6WJ61</accession>
<evidence type="ECO:0000313" key="3">
    <source>
        <dbReference type="EMBL" id="CAB4782257.1"/>
    </source>
</evidence>
<organism evidence="3">
    <name type="scientific">freshwater metagenome</name>
    <dbReference type="NCBI Taxonomy" id="449393"/>
    <lineage>
        <taxon>unclassified sequences</taxon>
        <taxon>metagenomes</taxon>
        <taxon>ecological metagenomes</taxon>
    </lineage>
</organism>
<dbReference type="PANTHER" id="PTHR43540:SF6">
    <property type="entry name" value="ISOCHORISMATASE-LIKE DOMAIN-CONTAINING PROTEIN"/>
    <property type="match status" value="1"/>
</dbReference>
<dbReference type="SUPFAM" id="SSF52499">
    <property type="entry name" value="Isochorismatase-like hydrolases"/>
    <property type="match status" value="1"/>
</dbReference>
<dbReference type="InterPro" id="IPR036380">
    <property type="entry name" value="Isochorismatase-like_sf"/>
</dbReference>
<reference evidence="3" key="1">
    <citation type="submission" date="2020-05" db="EMBL/GenBank/DDBJ databases">
        <authorList>
            <person name="Chiriac C."/>
            <person name="Salcher M."/>
            <person name="Ghai R."/>
            <person name="Kavagutti S V."/>
        </authorList>
    </citation>
    <scope>NUCLEOTIDE SEQUENCE</scope>
</reference>
<dbReference type="PANTHER" id="PTHR43540">
    <property type="entry name" value="PEROXYUREIDOACRYLATE/UREIDOACRYLATE AMIDOHYDROLASE-RELATED"/>
    <property type="match status" value="1"/>
</dbReference>
<dbReference type="CDD" id="cd00431">
    <property type="entry name" value="cysteine_hydrolases"/>
    <property type="match status" value="1"/>
</dbReference>
<sequence length="224" mass="25304">MHKVGVRQHIVDRVIARRKKYHWFNELDASKTALVVIDMQNTFCEPNSPAEVPQSREIVDPINKFAKTLREKGGQVIWVLHANSQVGDKSDWELFFNNVVADEVKSRTIASLSPEKQKVWKDLTVDQRDITVIKNRYSALISGSSSLERVLRNLGIDTILIAGTKTNICCESTARDGMMLDFKIVMVEDCCAALSDDEHQATLESIIQQFGDVRTSESILEILK</sequence>
<feature type="domain" description="Isochorismatase-like" evidence="2">
    <location>
        <begin position="32"/>
        <end position="217"/>
    </location>
</feature>